<dbReference type="Gene3D" id="1.10.260.40">
    <property type="entry name" value="lambda repressor-like DNA-binding domains"/>
    <property type="match status" value="1"/>
</dbReference>
<dbReference type="AlphaFoldDB" id="A0A250B071"/>
<dbReference type="InterPro" id="IPR041413">
    <property type="entry name" value="MLTR_LBD"/>
</dbReference>
<dbReference type="SMART" id="SM00530">
    <property type="entry name" value="HTH_XRE"/>
    <property type="match status" value="1"/>
</dbReference>
<dbReference type="EMBL" id="CP014136">
    <property type="protein sequence ID" value="ATA19491.1"/>
    <property type="molecule type" value="Genomic_DNA"/>
</dbReference>
<accession>A0A250B071</accession>
<keyword evidence="3" id="KW-1185">Reference proteome</keyword>
<proteinExistence type="predicted"/>
<organism evidence="2 3">
    <name type="scientific">Gibbsiella quercinecans</name>
    <dbReference type="NCBI Taxonomy" id="929813"/>
    <lineage>
        <taxon>Bacteria</taxon>
        <taxon>Pseudomonadati</taxon>
        <taxon>Pseudomonadota</taxon>
        <taxon>Gammaproteobacteria</taxon>
        <taxon>Enterobacterales</taxon>
        <taxon>Yersiniaceae</taxon>
        <taxon>Gibbsiella</taxon>
    </lineage>
</organism>
<dbReference type="Proteomes" id="UP000217182">
    <property type="component" value="Chromosome"/>
</dbReference>
<dbReference type="PANTHER" id="PTHR35010:SF2">
    <property type="entry name" value="BLL4672 PROTEIN"/>
    <property type="match status" value="1"/>
</dbReference>
<dbReference type="SUPFAM" id="SSF47413">
    <property type="entry name" value="lambda repressor-like DNA-binding domains"/>
    <property type="match status" value="1"/>
</dbReference>
<dbReference type="PANTHER" id="PTHR35010">
    <property type="entry name" value="BLL4672 PROTEIN-RELATED"/>
    <property type="match status" value="1"/>
</dbReference>
<dbReference type="CDD" id="cd00093">
    <property type="entry name" value="HTH_XRE"/>
    <property type="match status" value="1"/>
</dbReference>
<dbReference type="OrthoDB" id="5346389at2"/>
<feature type="domain" description="HTH cro/C1-type" evidence="1">
    <location>
        <begin position="28"/>
        <end position="100"/>
    </location>
</feature>
<dbReference type="Pfam" id="PF17765">
    <property type="entry name" value="MLTR_LBD"/>
    <property type="match status" value="1"/>
</dbReference>
<evidence type="ECO:0000313" key="2">
    <source>
        <dbReference type="EMBL" id="ATA19491.1"/>
    </source>
</evidence>
<evidence type="ECO:0000313" key="3">
    <source>
        <dbReference type="Proteomes" id="UP000217182"/>
    </source>
</evidence>
<name>A0A250B071_9GAMM</name>
<sequence length="299" mass="34420">MSLIDDSNVSEQTHTQSNIDNRKLLGAFLRARRESLDPNRLGLPRMRQRRTPGLRREEVAQLADVGITWYTWLEQGRPIQASIKTLTAIANALQCNEAETHHLFMLAGQSLPPAHQRPLCKQVSICGQRMLDQLDPMPAIINNARFDIMGFNRAYCLLVGVDLAQIPPEDRNCIYLAFTHKAWRASLLDWDEVMPNMVAMFRAQMAEHLGDPLWEKHLERYMAASEDFRATWERYEVRAINNNIKRFNNSQVGVMSLHQNNWWSAARNGDRMMVYMPADEQSERRLRQLTSGALASESE</sequence>
<dbReference type="Pfam" id="PF13560">
    <property type="entry name" value="HTH_31"/>
    <property type="match status" value="1"/>
</dbReference>
<dbReference type="KEGG" id="gqu:AWC35_09135"/>
<evidence type="ECO:0000259" key="1">
    <source>
        <dbReference type="SMART" id="SM00530"/>
    </source>
</evidence>
<dbReference type="InterPro" id="IPR010982">
    <property type="entry name" value="Lambda_DNA-bd_dom_sf"/>
</dbReference>
<protein>
    <submittedName>
        <fullName evidence="2">DNA-binding protein</fullName>
    </submittedName>
</protein>
<dbReference type="Gene3D" id="3.30.450.180">
    <property type="match status" value="1"/>
</dbReference>
<reference evidence="2 3" key="1">
    <citation type="submission" date="2016-01" db="EMBL/GenBank/DDBJ databases">
        <authorList>
            <person name="Oliw E.H."/>
        </authorList>
    </citation>
    <scope>NUCLEOTIDE SEQUENCE [LARGE SCALE GENOMIC DNA]</scope>
    <source>
        <strain evidence="2 3">FRB97</strain>
    </source>
</reference>
<gene>
    <name evidence="2" type="ORF">AWC35_09135</name>
</gene>
<dbReference type="InterPro" id="IPR001387">
    <property type="entry name" value="Cro/C1-type_HTH"/>
</dbReference>
<dbReference type="GO" id="GO:0003677">
    <property type="term" value="F:DNA binding"/>
    <property type="evidence" value="ECO:0007669"/>
    <property type="project" value="UniProtKB-KW"/>
</dbReference>
<dbReference type="RefSeq" id="WP_095846097.1">
    <property type="nucleotide sequence ID" value="NZ_CP014136.1"/>
</dbReference>
<keyword evidence="2" id="KW-0238">DNA-binding</keyword>